<organism evidence="1 2">
    <name type="scientific">Bradyrhizobium japonicum</name>
    <dbReference type="NCBI Taxonomy" id="375"/>
    <lineage>
        <taxon>Bacteria</taxon>
        <taxon>Pseudomonadati</taxon>
        <taxon>Pseudomonadota</taxon>
        <taxon>Alphaproteobacteria</taxon>
        <taxon>Hyphomicrobiales</taxon>
        <taxon>Nitrobacteraceae</taxon>
        <taxon>Bradyrhizobium</taxon>
    </lineage>
</organism>
<sequence>MLCRATIAAGTLARVSPVVTLISARRGARALIVVRLSAVFSLDIAEVRLALHERLRTRVPPTKRDVADQCALARCSVILPLPLYEHREPRAARLRGPGFRGFVGENAERAKHPVAAGINAEFNSWLAQWSQFSNGQTQKAARLVGLSRNAN</sequence>
<dbReference type="AlphaFoldDB" id="A0A1Y2JLY4"/>
<name>A0A1Y2JLY4_BRAJP</name>
<dbReference type="EMBL" id="NAFL01000261">
    <property type="protein sequence ID" value="OSJ30445.1"/>
    <property type="molecule type" value="Genomic_DNA"/>
</dbReference>
<dbReference type="Proteomes" id="UP000193335">
    <property type="component" value="Unassembled WGS sequence"/>
</dbReference>
<evidence type="ECO:0000313" key="1">
    <source>
        <dbReference type="EMBL" id="OSJ30445.1"/>
    </source>
</evidence>
<evidence type="ECO:0000313" key="2">
    <source>
        <dbReference type="Proteomes" id="UP000193335"/>
    </source>
</evidence>
<gene>
    <name evidence="1" type="ORF">BSZ19_24900</name>
</gene>
<proteinExistence type="predicted"/>
<comment type="caution">
    <text evidence="1">The sequence shown here is derived from an EMBL/GenBank/DDBJ whole genome shotgun (WGS) entry which is preliminary data.</text>
</comment>
<protein>
    <submittedName>
        <fullName evidence="1">Uncharacterized protein</fullName>
    </submittedName>
</protein>
<reference evidence="1 2" key="1">
    <citation type="submission" date="2017-03" db="EMBL/GenBank/DDBJ databases">
        <title>Whole genome sequences of fourteen strains of Bradyrhizobium canariense and one strain of Bradyrhizobium japonicum isolated from Lupinus (Papilionoideae: Genisteae) species in Algeria.</title>
        <authorList>
            <person name="Crovadore J."/>
            <person name="Chekireb D."/>
            <person name="Brachmann A."/>
            <person name="Chablais R."/>
            <person name="Cochard B."/>
            <person name="Lefort F."/>
        </authorList>
    </citation>
    <scope>NUCLEOTIDE SEQUENCE [LARGE SCALE GENOMIC DNA]</scope>
    <source>
        <strain evidence="1 2">UBMA197</strain>
    </source>
</reference>
<accession>A0A1Y2JLY4</accession>